<name>A0A5C5ZNF0_9BACT</name>
<keyword evidence="3" id="KW-1185">Reference proteome</keyword>
<protein>
    <recommendedName>
        <fullName evidence="4">Nudix hydrolase domain-containing protein</fullName>
    </recommendedName>
</protein>
<dbReference type="OrthoDB" id="6398375at2"/>
<dbReference type="Gene3D" id="3.90.79.10">
    <property type="entry name" value="Nucleoside Triphosphate Pyrophosphohydrolase"/>
    <property type="match status" value="1"/>
</dbReference>
<evidence type="ECO:0000313" key="2">
    <source>
        <dbReference type="EMBL" id="TWT88371.1"/>
    </source>
</evidence>
<dbReference type="EMBL" id="SJPQ01000002">
    <property type="protein sequence ID" value="TWT88371.1"/>
    <property type="molecule type" value="Genomic_DNA"/>
</dbReference>
<evidence type="ECO:0008006" key="4">
    <source>
        <dbReference type="Google" id="ProtNLM"/>
    </source>
</evidence>
<dbReference type="InterPro" id="IPR015797">
    <property type="entry name" value="NUDIX_hydrolase-like_dom_sf"/>
</dbReference>
<gene>
    <name evidence="2" type="ORF">Mal64_18510</name>
</gene>
<dbReference type="SUPFAM" id="SSF55811">
    <property type="entry name" value="Nudix"/>
    <property type="match status" value="1"/>
</dbReference>
<dbReference type="RefSeq" id="WP_146399375.1">
    <property type="nucleotide sequence ID" value="NZ_SJPQ01000002.1"/>
</dbReference>
<dbReference type="AlphaFoldDB" id="A0A5C5ZNF0"/>
<reference evidence="2 3" key="1">
    <citation type="submission" date="2019-02" db="EMBL/GenBank/DDBJ databases">
        <title>Deep-cultivation of Planctomycetes and their phenomic and genomic characterization uncovers novel biology.</title>
        <authorList>
            <person name="Wiegand S."/>
            <person name="Jogler M."/>
            <person name="Boedeker C."/>
            <person name="Pinto D."/>
            <person name="Vollmers J."/>
            <person name="Rivas-Marin E."/>
            <person name="Kohn T."/>
            <person name="Peeters S.H."/>
            <person name="Heuer A."/>
            <person name="Rast P."/>
            <person name="Oberbeckmann S."/>
            <person name="Bunk B."/>
            <person name="Jeske O."/>
            <person name="Meyerdierks A."/>
            <person name="Storesund J.E."/>
            <person name="Kallscheuer N."/>
            <person name="Luecker S."/>
            <person name="Lage O.M."/>
            <person name="Pohl T."/>
            <person name="Merkel B.J."/>
            <person name="Hornburger P."/>
            <person name="Mueller R.-W."/>
            <person name="Bruemmer F."/>
            <person name="Labrenz M."/>
            <person name="Spormann A.M."/>
            <person name="Op Den Camp H."/>
            <person name="Overmann J."/>
            <person name="Amann R."/>
            <person name="Jetten M.S.M."/>
            <person name="Mascher T."/>
            <person name="Medema M.H."/>
            <person name="Devos D.P."/>
            <person name="Kaster A.-K."/>
            <person name="Ovreas L."/>
            <person name="Rohde M."/>
            <person name="Galperin M.Y."/>
            <person name="Jogler C."/>
        </authorList>
    </citation>
    <scope>NUCLEOTIDE SEQUENCE [LARGE SCALE GENOMIC DNA]</scope>
    <source>
        <strain evidence="2 3">Mal64</strain>
    </source>
</reference>
<dbReference type="Proteomes" id="UP000315440">
    <property type="component" value="Unassembled WGS sequence"/>
</dbReference>
<proteinExistence type="predicted"/>
<organism evidence="2 3">
    <name type="scientific">Pseudobythopirellula maris</name>
    <dbReference type="NCBI Taxonomy" id="2527991"/>
    <lineage>
        <taxon>Bacteria</taxon>
        <taxon>Pseudomonadati</taxon>
        <taxon>Planctomycetota</taxon>
        <taxon>Planctomycetia</taxon>
        <taxon>Pirellulales</taxon>
        <taxon>Lacipirellulaceae</taxon>
        <taxon>Pseudobythopirellula</taxon>
    </lineage>
</organism>
<evidence type="ECO:0000256" key="1">
    <source>
        <dbReference type="SAM" id="MobiDB-lite"/>
    </source>
</evidence>
<feature type="region of interest" description="Disordered" evidence="1">
    <location>
        <begin position="1"/>
        <end position="21"/>
    </location>
</feature>
<comment type="caution">
    <text evidence="2">The sequence shown here is derived from an EMBL/GenBank/DDBJ whole genome shotgun (WGS) entry which is preliminary data.</text>
</comment>
<sequence length="226" mass="24761">MASPGTPLSQDTTAQGEATESLNEEHVLVVPTPLFHELGHFQGFSAEVDRYLAPILGSDELSYRPRSAMEIDPSFKQLIPYVLFRHTDASGVVRLFSYLRGGGAGEKRLRAKRSVGVGGHISTLDADAPSGDVYQAGLDRELSEEVAIDSSYTQRRAGLINDDETEVGRVHLGVVHLFDLEEPKVRSQEDDLAEGCFLPAEEILANIEGYETWSQIVVRALFETAS</sequence>
<evidence type="ECO:0000313" key="3">
    <source>
        <dbReference type="Proteomes" id="UP000315440"/>
    </source>
</evidence>
<accession>A0A5C5ZNF0</accession>